<accession>A0A0A9EUE7</accession>
<proteinExistence type="predicted"/>
<name>A0A0A9EUE7_ARUDO</name>
<reference evidence="1" key="2">
    <citation type="journal article" date="2015" name="Data Brief">
        <title>Shoot transcriptome of the giant reed, Arundo donax.</title>
        <authorList>
            <person name="Barrero R.A."/>
            <person name="Guerrero F.D."/>
            <person name="Moolhuijzen P."/>
            <person name="Goolsby J.A."/>
            <person name="Tidwell J."/>
            <person name="Bellgard S.E."/>
            <person name="Bellgard M.I."/>
        </authorList>
    </citation>
    <scope>NUCLEOTIDE SEQUENCE</scope>
    <source>
        <tissue evidence="1">Shoot tissue taken approximately 20 cm above the soil surface</tissue>
    </source>
</reference>
<reference evidence="1" key="1">
    <citation type="submission" date="2014-09" db="EMBL/GenBank/DDBJ databases">
        <authorList>
            <person name="Magalhaes I.L.F."/>
            <person name="Oliveira U."/>
            <person name="Santos F.R."/>
            <person name="Vidigal T.H.D.A."/>
            <person name="Brescovit A.D."/>
            <person name="Santos A.J."/>
        </authorList>
    </citation>
    <scope>NUCLEOTIDE SEQUENCE</scope>
    <source>
        <tissue evidence="1">Shoot tissue taken approximately 20 cm above the soil surface</tissue>
    </source>
</reference>
<dbReference type="EMBL" id="GBRH01198258">
    <property type="protein sequence ID" value="JAD99637.1"/>
    <property type="molecule type" value="Transcribed_RNA"/>
</dbReference>
<organism evidence="1">
    <name type="scientific">Arundo donax</name>
    <name type="common">Giant reed</name>
    <name type="synonym">Donax arundinaceus</name>
    <dbReference type="NCBI Taxonomy" id="35708"/>
    <lineage>
        <taxon>Eukaryota</taxon>
        <taxon>Viridiplantae</taxon>
        <taxon>Streptophyta</taxon>
        <taxon>Embryophyta</taxon>
        <taxon>Tracheophyta</taxon>
        <taxon>Spermatophyta</taxon>
        <taxon>Magnoliopsida</taxon>
        <taxon>Liliopsida</taxon>
        <taxon>Poales</taxon>
        <taxon>Poaceae</taxon>
        <taxon>PACMAD clade</taxon>
        <taxon>Arundinoideae</taxon>
        <taxon>Arundineae</taxon>
        <taxon>Arundo</taxon>
    </lineage>
</organism>
<evidence type="ECO:0000313" key="1">
    <source>
        <dbReference type="EMBL" id="JAD99637.1"/>
    </source>
</evidence>
<protein>
    <submittedName>
        <fullName evidence="1">Uncharacterized protein</fullName>
    </submittedName>
</protein>
<sequence length="11" mass="1209">MLTFLNGGSNR</sequence>